<organism evidence="1 2">
    <name type="scientific">Chitinimonas prasina</name>
    <dbReference type="NCBI Taxonomy" id="1434937"/>
    <lineage>
        <taxon>Bacteria</taxon>
        <taxon>Pseudomonadati</taxon>
        <taxon>Pseudomonadota</taxon>
        <taxon>Betaproteobacteria</taxon>
        <taxon>Neisseriales</taxon>
        <taxon>Chitinibacteraceae</taxon>
        <taxon>Chitinimonas</taxon>
    </lineage>
</organism>
<dbReference type="RefSeq" id="WP_284196149.1">
    <property type="nucleotide sequence ID" value="NZ_BSOG01000002.1"/>
</dbReference>
<evidence type="ECO:0008006" key="3">
    <source>
        <dbReference type="Google" id="ProtNLM"/>
    </source>
</evidence>
<dbReference type="Gene3D" id="1.20.1590.10">
    <property type="entry name" value="YP_001051499.1 domain like"/>
    <property type="match status" value="1"/>
</dbReference>
<accession>A0ABQ5YH92</accession>
<protein>
    <recommendedName>
        <fullName evidence="3">DUF416 family protein</fullName>
    </recommendedName>
</protein>
<gene>
    <name evidence="1" type="ORF">GCM10007907_18220</name>
</gene>
<dbReference type="Proteomes" id="UP001156706">
    <property type="component" value="Unassembled WGS sequence"/>
</dbReference>
<sequence length="199" mass="22736">MLIFNLDELHAELEKLPHRLRAVFLAWVCERMLPSYTSFSKRYGLDQVILRDALDRAWEWLGAPSDDIDFSILAKRCEDLAPETEDYNDPLVSAALDAAVAIGALLRYLKRFENGNLSDGLTLIRDSIDMHVQELEGMDSLDSDLEGRIASHPLMQKELNVEKEDISYLKRIRGEEVNILEIKGRWYDLKIGCLGDLKA</sequence>
<proteinExistence type="predicted"/>
<evidence type="ECO:0000313" key="1">
    <source>
        <dbReference type="EMBL" id="GLR13032.1"/>
    </source>
</evidence>
<comment type="caution">
    <text evidence="1">The sequence shown here is derived from an EMBL/GenBank/DDBJ whole genome shotgun (WGS) entry which is preliminary data.</text>
</comment>
<dbReference type="EMBL" id="BSOG01000002">
    <property type="protein sequence ID" value="GLR13032.1"/>
    <property type="molecule type" value="Genomic_DNA"/>
</dbReference>
<evidence type="ECO:0000313" key="2">
    <source>
        <dbReference type="Proteomes" id="UP001156706"/>
    </source>
</evidence>
<dbReference type="InterPro" id="IPR007338">
    <property type="entry name" value="DUF416"/>
</dbReference>
<dbReference type="Pfam" id="PF04222">
    <property type="entry name" value="DUF416"/>
    <property type="match status" value="1"/>
</dbReference>
<keyword evidence="2" id="KW-1185">Reference proteome</keyword>
<name>A0ABQ5YH92_9NEIS</name>
<reference evidence="2" key="1">
    <citation type="journal article" date="2019" name="Int. J. Syst. Evol. Microbiol.">
        <title>The Global Catalogue of Microorganisms (GCM) 10K type strain sequencing project: providing services to taxonomists for standard genome sequencing and annotation.</title>
        <authorList>
            <consortium name="The Broad Institute Genomics Platform"/>
            <consortium name="The Broad Institute Genome Sequencing Center for Infectious Disease"/>
            <person name="Wu L."/>
            <person name="Ma J."/>
        </authorList>
    </citation>
    <scope>NUCLEOTIDE SEQUENCE [LARGE SCALE GENOMIC DNA]</scope>
    <source>
        <strain evidence="2">NBRC 110044</strain>
    </source>
</reference>
<dbReference type="InterPro" id="IPR023381">
    <property type="entry name" value="YP001051499.1-like_dom_sf"/>
</dbReference>